<dbReference type="SUPFAM" id="SSF52016">
    <property type="entry name" value="LeuD/IlvD-like"/>
    <property type="match status" value="1"/>
</dbReference>
<evidence type="ECO:0000256" key="1">
    <source>
        <dbReference type="ARBA" id="ARBA00023239"/>
    </source>
</evidence>
<dbReference type="GO" id="GO:0016829">
    <property type="term" value="F:lyase activity"/>
    <property type="evidence" value="ECO:0007669"/>
    <property type="project" value="UniProtKB-KW"/>
</dbReference>
<reference evidence="3" key="1">
    <citation type="journal article" date="2022" name="Cell Host Microbe">
        <title>Colonization of the live biotherapeutic product VE303 and modulation of the microbiota and metabolites in healthy volunteers.</title>
        <authorList>
            <person name="Dsouza M."/>
            <person name="Menon R."/>
            <person name="Crossette E."/>
            <person name="Bhattarai S.K."/>
            <person name="Schneider J."/>
            <person name="Kim Y.G."/>
            <person name="Reddy S."/>
            <person name="Caballero S."/>
            <person name="Felix C."/>
            <person name="Cornacchione L."/>
            <person name="Hendrickson J."/>
            <person name="Watson A.R."/>
            <person name="Minot S.S."/>
            <person name="Greenfield N."/>
            <person name="Schopf L."/>
            <person name="Szabady R."/>
            <person name="Patarroyo J."/>
            <person name="Smith W."/>
            <person name="Harrison P."/>
            <person name="Kuijper E.J."/>
            <person name="Kelly C.P."/>
            <person name="Olle B."/>
            <person name="Bobilev D."/>
            <person name="Silber J.L."/>
            <person name="Bucci V."/>
            <person name="Roberts B."/>
            <person name="Faith J."/>
            <person name="Norman J.M."/>
        </authorList>
    </citation>
    <scope>NUCLEOTIDE SEQUENCE</scope>
    <source>
        <strain evidence="3">VE303-04</strain>
    </source>
</reference>
<evidence type="ECO:0000313" key="4">
    <source>
        <dbReference type="Proteomes" id="UP001203136"/>
    </source>
</evidence>
<organism evidence="3 4">
    <name type="scientific">Clostridium symbiosum</name>
    <name type="common">Bacteroides symbiosus</name>
    <dbReference type="NCBI Taxonomy" id="1512"/>
    <lineage>
        <taxon>Bacteria</taxon>
        <taxon>Bacillati</taxon>
        <taxon>Bacillota</taxon>
        <taxon>Clostridia</taxon>
        <taxon>Lachnospirales</taxon>
        <taxon>Lachnospiraceae</taxon>
        <taxon>Otoolea</taxon>
    </lineage>
</organism>
<dbReference type="Proteomes" id="UP001203136">
    <property type="component" value="Unassembled WGS sequence"/>
</dbReference>
<dbReference type="AlphaFoldDB" id="A0AAW5F085"/>
<evidence type="ECO:0000259" key="2">
    <source>
        <dbReference type="Pfam" id="PF01989"/>
    </source>
</evidence>
<name>A0AAW5F085_CLOSY</name>
<accession>A0AAW5F085</accession>
<comment type="caution">
    <text evidence="3">The sequence shown here is derived from an EMBL/GenBank/DDBJ whole genome shotgun (WGS) entry which is preliminary data.</text>
</comment>
<dbReference type="InterPro" id="IPR002840">
    <property type="entry name" value="PMDh-S-like_dom"/>
</dbReference>
<dbReference type="Pfam" id="PF01989">
    <property type="entry name" value="AcnX_swivel_put"/>
    <property type="match status" value="1"/>
</dbReference>
<keyword evidence="1" id="KW-0456">Lyase</keyword>
<dbReference type="Gene3D" id="3.50.30.10">
    <property type="entry name" value="Phosphohistidine domain"/>
    <property type="match status" value="1"/>
</dbReference>
<protein>
    <submittedName>
        <fullName evidence="3">DUF126 domain-containing protein</fullName>
    </submittedName>
</protein>
<proteinExistence type="predicted"/>
<sequence length="135" mass="14371">MARFYPCKTISPGNAQGEAVISSEEILFYFTDPATGRITEHGHCLEGQSIAGKILVFPGGKGSSVVQADGLYKLEQSGMQPAGLIVQNLDTVLVSAAVIMEIPMVCEVPDSLCLALENGMTLKINTDENTIELPD</sequence>
<gene>
    <name evidence="3" type="ORF">K5I21_03035</name>
</gene>
<dbReference type="RefSeq" id="WP_024739467.1">
    <property type="nucleotide sequence ID" value="NZ_JAINVB010000001.1"/>
</dbReference>
<feature type="domain" description="Phosphomevalonate dehydratase small subunit-like" evidence="2">
    <location>
        <begin position="31"/>
        <end position="105"/>
    </location>
</feature>
<dbReference type="EMBL" id="JAINVB010000001">
    <property type="protein sequence ID" value="MCK0084868.1"/>
    <property type="molecule type" value="Genomic_DNA"/>
</dbReference>
<evidence type="ECO:0000313" key="3">
    <source>
        <dbReference type="EMBL" id="MCK0084868.1"/>
    </source>
</evidence>